<evidence type="ECO:0000256" key="1">
    <source>
        <dbReference type="ARBA" id="ARBA00004496"/>
    </source>
</evidence>
<dbReference type="InterPro" id="IPR013762">
    <property type="entry name" value="Integrase-like_cat_sf"/>
</dbReference>
<feature type="compositionally biased region" description="Gly residues" evidence="10">
    <location>
        <begin position="29"/>
        <end position="45"/>
    </location>
</feature>
<dbReference type="InterPro" id="IPR002104">
    <property type="entry name" value="Integrase_catalytic"/>
</dbReference>
<feature type="active site" evidence="9">
    <location>
        <position position="310"/>
    </location>
</feature>
<dbReference type="Pfam" id="PF00589">
    <property type="entry name" value="Phage_integrase"/>
    <property type="match status" value="1"/>
</dbReference>
<feature type="active site" evidence="9">
    <location>
        <position position="313"/>
    </location>
</feature>
<dbReference type="PANTHER" id="PTHR30349">
    <property type="entry name" value="PHAGE INTEGRASE-RELATED"/>
    <property type="match status" value="1"/>
</dbReference>
<keyword evidence="7 9" id="KW-0233">DNA recombination</keyword>
<keyword evidence="6 9" id="KW-0238">DNA-binding</keyword>
<dbReference type="PROSITE" id="PS51898">
    <property type="entry name" value="TYR_RECOMBINASE"/>
    <property type="match status" value="1"/>
</dbReference>
<comment type="similarity">
    <text evidence="9">Belongs to the 'phage' integrase family. XerC subfamily.</text>
</comment>
<feature type="active site" evidence="9">
    <location>
        <position position="215"/>
    </location>
</feature>
<sequence length="364" mass="37761">MGPGAEAAGGPRSTGGDGVAPDEIDDGDGAGGGSGGTGAAAGTGVAGRTAAGAPRAGTADRRAGLPAALGAAVDRFERHLTLERNLSGHSVRAYLTDVVGLLDHAARMGHTGPAGLDIHVLRSWLARLRSTGAARTTLAPRAAAARAFTAYAHRTGLLATDPGTQLASPRAHRTLPPVLRQEQATALVEHPTADDGPLGLRDRLVLELLYATGIRVGELVGLDVDDVDRHRRVVRVLGKGSKERSVPYGLPAEEALEAWLRQGRPALAVAGSGPALVLGAKGRRIDPRTVRRLVHEHLGGLPDAPDLGPHGLRHTAATHLLEGGADLRAIQELLGHASLSTTQIYTHVSVERLRAAYRQAHPRA</sequence>
<keyword evidence="3 9" id="KW-0132">Cell division</keyword>
<dbReference type="Pfam" id="PF02899">
    <property type="entry name" value="Phage_int_SAM_1"/>
    <property type="match status" value="1"/>
</dbReference>
<dbReference type="SUPFAM" id="SSF47823">
    <property type="entry name" value="lambda integrase-like, N-terminal domain"/>
    <property type="match status" value="1"/>
</dbReference>
<dbReference type="InterPro" id="IPR023009">
    <property type="entry name" value="Tyrosine_recombinase_XerC/XerD"/>
</dbReference>
<evidence type="ECO:0000256" key="2">
    <source>
        <dbReference type="ARBA" id="ARBA00022490"/>
    </source>
</evidence>
<feature type="compositionally biased region" description="Low complexity" evidence="10">
    <location>
        <begin position="46"/>
        <end position="57"/>
    </location>
</feature>
<feature type="active site" evidence="9">
    <location>
        <position position="336"/>
    </location>
</feature>
<keyword evidence="5 9" id="KW-0229">DNA integration</keyword>
<evidence type="ECO:0000259" key="11">
    <source>
        <dbReference type="PROSITE" id="PS51898"/>
    </source>
</evidence>
<dbReference type="Gene3D" id="1.10.443.10">
    <property type="entry name" value="Intergrase catalytic core"/>
    <property type="match status" value="1"/>
</dbReference>
<keyword evidence="8 9" id="KW-0131">Cell cycle</keyword>
<evidence type="ECO:0000256" key="7">
    <source>
        <dbReference type="ARBA" id="ARBA00023172"/>
    </source>
</evidence>
<evidence type="ECO:0000313" key="13">
    <source>
        <dbReference type="EMBL" id="CAA9262209.1"/>
    </source>
</evidence>
<evidence type="ECO:0000256" key="5">
    <source>
        <dbReference type="ARBA" id="ARBA00022908"/>
    </source>
</evidence>
<feature type="domain" description="Tyr recombinase" evidence="11">
    <location>
        <begin position="174"/>
        <end position="358"/>
    </location>
</feature>
<evidence type="ECO:0000259" key="12">
    <source>
        <dbReference type="PROSITE" id="PS51900"/>
    </source>
</evidence>
<evidence type="ECO:0000256" key="9">
    <source>
        <dbReference type="HAMAP-Rule" id="MF_01808"/>
    </source>
</evidence>
<dbReference type="GO" id="GO:0005737">
    <property type="term" value="C:cytoplasm"/>
    <property type="evidence" value="ECO:0007669"/>
    <property type="project" value="UniProtKB-SubCell"/>
</dbReference>
<dbReference type="GO" id="GO:0003677">
    <property type="term" value="F:DNA binding"/>
    <property type="evidence" value="ECO:0007669"/>
    <property type="project" value="UniProtKB-UniRule"/>
</dbReference>
<dbReference type="GO" id="GO:0051301">
    <property type="term" value="P:cell division"/>
    <property type="evidence" value="ECO:0007669"/>
    <property type="project" value="UniProtKB-KW"/>
</dbReference>
<dbReference type="CDD" id="cd00798">
    <property type="entry name" value="INT_XerDC_C"/>
    <property type="match status" value="1"/>
</dbReference>
<dbReference type="SUPFAM" id="SSF56349">
    <property type="entry name" value="DNA breaking-rejoining enzymes"/>
    <property type="match status" value="1"/>
</dbReference>
<accession>A0A6J4IUQ0</accession>
<dbReference type="Gene3D" id="1.10.150.130">
    <property type="match status" value="1"/>
</dbReference>
<proteinExistence type="inferred from homology"/>
<dbReference type="PROSITE" id="PS51900">
    <property type="entry name" value="CB"/>
    <property type="match status" value="1"/>
</dbReference>
<dbReference type="GO" id="GO:0009037">
    <property type="term" value="F:tyrosine-based site-specific recombinase activity"/>
    <property type="evidence" value="ECO:0007669"/>
    <property type="project" value="UniProtKB-UniRule"/>
</dbReference>
<evidence type="ECO:0000256" key="6">
    <source>
        <dbReference type="ARBA" id="ARBA00023125"/>
    </source>
</evidence>
<dbReference type="HAMAP" id="MF_01808">
    <property type="entry name" value="Recomb_XerC_XerD"/>
    <property type="match status" value="1"/>
</dbReference>
<gene>
    <name evidence="9" type="primary">xerC</name>
    <name evidence="13" type="ORF">AVDCRST_MAG41-2437</name>
</gene>
<dbReference type="InterPro" id="IPR010998">
    <property type="entry name" value="Integrase_recombinase_N"/>
</dbReference>
<feature type="active site" description="O-(3'-phospho-DNA)-tyrosine intermediate" evidence="9">
    <location>
        <position position="345"/>
    </location>
</feature>
<feature type="region of interest" description="Disordered" evidence="10">
    <location>
        <begin position="1"/>
        <end position="60"/>
    </location>
</feature>
<keyword evidence="2 9" id="KW-0963">Cytoplasm</keyword>
<comment type="function">
    <text evidence="9">Site-specific tyrosine recombinase, which acts by catalyzing the cutting and rejoining of the recombining DNA molecules. The XerC-XerD complex is essential to convert dimers of the bacterial chromosome into monomers to permit their segregation at cell division. It also contributes to the segregational stability of plasmids.</text>
</comment>
<reference evidence="13" key="1">
    <citation type="submission" date="2020-02" db="EMBL/GenBank/DDBJ databases">
        <authorList>
            <person name="Meier V. D."/>
        </authorList>
    </citation>
    <scope>NUCLEOTIDE SEQUENCE</scope>
    <source>
        <strain evidence="13">AVDCRST_MAG41</strain>
    </source>
</reference>
<organism evidence="13">
    <name type="scientific">uncultured Mycobacteriales bacterium</name>
    <dbReference type="NCBI Taxonomy" id="581187"/>
    <lineage>
        <taxon>Bacteria</taxon>
        <taxon>Bacillati</taxon>
        <taxon>Actinomycetota</taxon>
        <taxon>Actinomycetes</taxon>
        <taxon>Mycobacteriales</taxon>
        <taxon>environmental samples</taxon>
    </lineage>
</organism>
<comment type="subcellular location">
    <subcellularLocation>
        <location evidence="1 9">Cytoplasm</location>
    </subcellularLocation>
</comment>
<dbReference type="GO" id="GO:0007059">
    <property type="term" value="P:chromosome segregation"/>
    <property type="evidence" value="ECO:0007669"/>
    <property type="project" value="UniProtKB-UniRule"/>
</dbReference>
<protein>
    <recommendedName>
        <fullName evidence="9">Tyrosine recombinase XerC</fullName>
    </recommendedName>
</protein>
<feature type="domain" description="Core-binding (CB)" evidence="12">
    <location>
        <begin position="67"/>
        <end position="153"/>
    </location>
</feature>
<evidence type="ECO:0000256" key="8">
    <source>
        <dbReference type="ARBA" id="ARBA00023306"/>
    </source>
</evidence>
<evidence type="ECO:0000256" key="4">
    <source>
        <dbReference type="ARBA" id="ARBA00022829"/>
    </source>
</evidence>
<dbReference type="InterPro" id="IPR004107">
    <property type="entry name" value="Integrase_SAM-like_N"/>
</dbReference>
<evidence type="ECO:0000256" key="3">
    <source>
        <dbReference type="ARBA" id="ARBA00022618"/>
    </source>
</evidence>
<dbReference type="PANTHER" id="PTHR30349:SF77">
    <property type="entry name" value="TYROSINE RECOMBINASE XERC"/>
    <property type="match status" value="1"/>
</dbReference>
<name>A0A6J4IUQ0_9ACTN</name>
<dbReference type="GO" id="GO:0006313">
    <property type="term" value="P:DNA transposition"/>
    <property type="evidence" value="ECO:0007669"/>
    <property type="project" value="UniProtKB-UniRule"/>
</dbReference>
<dbReference type="InterPro" id="IPR011010">
    <property type="entry name" value="DNA_brk_join_enz"/>
</dbReference>
<comment type="subunit">
    <text evidence="9">Forms a cyclic heterotetrameric complex composed of two molecules of XerC and two molecules of XerD.</text>
</comment>
<feature type="active site" evidence="9">
    <location>
        <position position="239"/>
    </location>
</feature>
<keyword evidence="4 9" id="KW-0159">Chromosome partition</keyword>
<dbReference type="EMBL" id="CADCTP010000225">
    <property type="protein sequence ID" value="CAA9262209.1"/>
    <property type="molecule type" value="Genomic_DNA"/>
</dbReference>
<dbReference type="InterPro" id="IPR044068">
    <property type="entry name" value="CB"/>
</dbReference>
<dbReference type="InterPro" id="IPR050090">
    <property type="entry name" value="Tyrosine_recombinase_XerCD"/>
</dbReference>
<dbReference type="AlphaFoldDB" id="A0A6J4IUQ0"/>
<evidence type="ECO:0000256" key="10">
    <source>
        <dbReference type="SAM" id="MobiDB-lite"/>
    </source>
</evidence>